<dbReference type="Gene3D" id="1.20.120.180">
    <property type="entry name" value="Proteasome activator pa28, C-terminal domain"/>
    <property type="match status" value="1"/>
</dbReference>
<dbReference type="OrthoDB" id="6591885at2759"/>
<dbReference type="EMBL" id="SNRW01008109">
    <property type="protein sequence ID" value="KAA6380078.1"/>
    <property type="molecule type" value="Genomic_DNA"/>
</dbReference>
<feature type="domain" description="Proteasome activator PA28 C-terminal" evidence="3">
    <location>
        <begin position="88"/>
        <end position="225"/>
    </location>
</feature>
<dbReference type="Proteomes" id="UP000324800">
    <property type="component" value="Unassembled WGS sequence"/>
</dbReference>
<keyword evidence="2" id="KW-0647">Proteasome</keyword>
<dbReference type="InterPro" id="IPR036997">
    <property type="entry name" value="PA28_C_sf"/>
</dbReference>
<evidence type="ECO:0000259" key="3">
    <source>
        <dbReference type="Pfam" id="PF02252"/>
    </source>
</evidence>
<dbReference type="InterPro" id="IPR036252">
    <property type="entry name" value="Proteasome_activ_sf"/>
</dbReference>
<dbReference type="InterPro" id="IPR009077">
    <property type="entry name" value="Proteasome_activ_PA28"/>
</dbReference>
<dbReference type="GO" id="GO:0005654">
    <property type="term" value="C:nucleoplasm"/>
    <property type="evidence" value="ECO:0007669"/>
    <property type="project" value="TreeGrafter"/>
</dbReference>
<proteinExistence type="inferred from homology"/>
<gene>
    <name evidence="4" type="ORF">EZS28_024393</name>
</gene>
<dbReference type="PANTHER" id="PTHR10660">
    <property type="entry name" value="PROTEASOME REGULATOR PA28"/>
    <property type="match status" value="1"/>
</dbReference>
<reference evidence="4 5" key="1">
    <citation type="submission" date="2019-03" db="EMBL/GenBank/DDBJ databases">
        <title>Single cell metagenomics reveals metabolic interactions within the superorganism composed of flagellate Streblomastix strix and complex community of Bacteroidetes bacteria on its surface.</title>
        <authorList>
            <person name="Treitli S.C."/>
            <person name="Kolisko M."/>
            <person name="Husnik F."/>
            <person name="Keeling P."/>
            <person name="Hampl V."/>
        </authorList>
    </citation>
    <scope>NUCLEOTIDE SEQUENCE [LARGE SCALE GENOMIC DNA]</scope>
    <source>
        <strain evidence="4">ST1C</strain>
    </source>
</reference>
<evidence type="ECO:0000313" key="4">
    <source>
        <dbReference type="EMBL" id="KAA6380078.1"/>
    </source>
</evidence>
<dbReference type="SUPFAM" id="SSF47216">
    <property type="entry name" value="Proteasome activator"/>
    <property type="match status" value="1"/>
</dbReference>
<evidence type="ECO:0000313" key="5">
    <source>
        <dbReference type="Proteomes" id="UP000324800"/>
    </source>
</evidence>
<organism evidence="4 5">
    <name type="scientific">Streblomastix strix</name>
    <dbReference type="NCBI Taxonomy" id="222440"/>
    <lineage>
        <taxon>Eukaryota</taxon>
        <taxon>Metamonada</taxon>
        <taxon>Preaxostyla</taxon>
        <taxon>Oxymonadida</taxon>
        <taxon>Streblomastigidae</taxon>
        <taxon>Streblomastix</taxon>
    </lineage>
</organism>
<dbReference type="GO" id="GO:0008537">
    <property type="term" value="C:proteasome activator complex"/>
    <property type="evidence" value="ECO:0007669"/>
    <property type="project" value="InterPro"/>
</dbReference>
<dbReference type="Pfam" id="PF02252">
    <property type="entry name" value="PA28_C"/>
    <property type="match status" value="1"/>
</dbReference>
<sequence>KLVGKSNVTKPSRYHAIQYIGIMTASLIDTELREKSFAQICVFSEKAREMHELSKQYQDYFDGQSDMTKQALQETLNLFAECNNQNAPSNKTVDRMDEIVNNHLLDFITILSTFRIWFALQKPEISDSHLFGTEVIENILDLVSKIETVAITGVDRLVKYNSARAKLLVKFFLFPALDDVRIAILELDERELRLDVQALEELRNFYLYLHDSVVKNYEKLKNPPKRPSDN</sequence>
<accession>A0A5J4VBX6</accession>
<dbReference type="AlphaFoldDB" id="A0A5J4VBX6"/>
<dbReference type="GO" id="GO:0005737">
    <property type="term" value="C:cytoplasm"/>
    <property type="evidence" value="ECO:0007669"/>
    <property type="project" value="TreeGrafter"/>
</dbReference>
<evidence type="ECO:0000256" key="1">
    <source>
        <dbReference type="ARBA" id="ARBA00005883"/>
    </source>
</evidence>
<comment type="similarity">
    <text evidence="1">Belongs to the PA28 family.</text>
</comment>
<evidence type="ECO:0000256" key="2">
    <source>
        <dbReference type="ARBA" id="ARBA00022942"/>
    </source>
</evidence>
<dbReference type="PANTHER" id="PTHR10660:SF2">
    <property type="entry name" value="LD45860P"/>
    <property type="match status" value="1"/>
</dbReference>
<feature type="non-terminal residue" evidence="4">
    <location>
        <position position="1"/>
    </location>
</feature>
<dbReference type="GO" id="GO:0061133">
    <property type="term" value="F:endopeptidase activator activity"/>
    <property type="evidence" value="ECO:0007669"/>
    <property type="project" value="TreeGrafter"/>
</dbReference>
<dbReference type="GO" id="GO:2000045">
    <property type="term" value="P:regulation of G1/S transition of mitotic cell cycle"/>
    <property type="evidence" value="ECO:0007669"/>
    <property type="project" value="TreeGrafter"/>
</dbReference>
<dbReference type="GO" id="GO:0061136">
    <property type="term" value="P:regulation of proteasomal protein catabolic process"/>
    <property type="evidence" value="ECO:0007669"/>
    <property type="project" value="TreeGrafter"/>
</dbReference>
<dbReference type="InterPro" id="IPR003186">
    <property type="entry name" value="PA28_C"/>
</dbReference>
<name>A0A5J4VBX6_9EUKA</name>
<comment type="caution">
    <text evidence="4">The sequence shown here is derived from an EMBL/GenBank/DDBJ whole genome shotgun (WGS) entry which is preliminary data.</text>
</comment>
<protein>
    <recommendedName>
        <fullName evidence="3">Proteasome activator PA28 C-terminal domain-containing protein</fullName>
    </recommendedName>
</protein>